<protein>
    <submittedName>
        <fullName evidence="1">Uncharacterized protein</fullName>
    </submittedName>
</protein>
<reference evidence="1 2" key="1">
    <citation type="submission" date="2016-10" db="EMBL/GenBank/DDBJ databases">
        <authorList>
            <person name="Varghese N."/>
            <person name="Submissions S."/>
        </authorList>
    </citation>
    <scope>NUCLEOTIDE SEQUENCE [LARGE SCALE GENOMIC DNA]</scope>
    <source>
        <strain evidence="1 2">LMG 22274</strain>
    </source>
</reference>
<sequence>MARLRLVVSTRVSPSQHLTPTHDGRRVAYVLGAVRSGAASSLKLNVAPR</sequence>
<accession>A0AAQ1GJN3</accession>
<evidence type="ECO:0000313" key="1">
    <source>
        <dbReference type="EMBL" id="SEK05332.1"/>
    </source>
</evidence>
<dbReference type="AlphaFoldDB" id="A0AAQ1GJN3"/>
<dbReference type="EMBL" id="FNZM01000014">
    <property type="protein sequence ID" value="SEK05332.1"/>
    <property type="molecule type" value="Genomic_DNA"/>
</dbReference>
<comment type="caution">
    <text evidence="1">The sequence shown here is derived from an EMBL/GenBank/DDBJ whole genome shotgun (WGS) entry which is preliminary data.</text>
</comment>
<evidence type="ECO:0000313" key="2">
    <source>
        <dbReference type="Proteomes" id="UP000183529"/>
    </source>
</evidence>
<gene>
    <name evidence="1" type="ORF">SAMN05216550_114205</name>
</gene>
<proteinExistence type="predicted"/>
<dbReference type="Proteomes" id="UP000183529">
    <property type="component" value="Unassembled WGS sequence"/>
</dbReference>
<name>A0AAQ1GJN3_9BURK</name>
<organism evidence="1 2">
    <name type="scientific">Paraburkholderia tropica</name>
    <dbReference type="NCBI Taxonomy" id="92647"/>
    <lineage>
        <taxon>Bacteria</taxon>
        <taxon>Pseudomonadati</taxon>
        <taxon>Pseudomonadota</taxon>
        <taxon>Betaproteobacteria</taxon>
        <taxon>Burkholderiales</taxon>
        <taxon>Burkholderiaceae</taxon>
        <taxon>Paraburkholderia</taxon>
    </lineage>
</organism>